<evidence type="ECO:0008006" key="3">
    <source>
        <dbReference type="Google" id="ProtNLM"/>
    </source>
</evidence>
<evidence type="ECO:0000313" key="2">
    <source>
        <dbReference type="Proteomes" id="UP000034607"/>
    </source>
</evidence>
<accession>A0A0G1RIW9</accession>
<name>A0A0G1RIW9_9BACT</name>
<dbReference type="Proteomes" id="UP000034607">
    <property type="component" value="Unassembled WGS sequence"/>
</dbReference>
<dbReference type="EMBL" id="LCNM01000001">
    <property type="protein sequence ID" value="KKU57022.1"/>
    <property type="molecule type" value="Genomic_DNA"/>
</dbReference>
<sequence>MTAEKSTQTAIFVSPHLDDAVLSAGGLITRLAKIIPVEVVTVFTQVPGPAKTASAKRFVKLAKFSRAEDFFAQRRREDKQVLGSFGVNTRHLGYPDALWRQKPDLPRWLNRLGKIVPELTHIYPIYDLFVLSGRVANEDSELRISLAEKLAEIFERNPKPLVFTCAGVGRHVDHCLVRQVCEKIWPEVILWSDFPYSLIHTQTREPGRKRMIIKPDWKLKRKMIAGYTSQAGNMFPGLIIPKVNEKFFVKTKSDLRQLDIWREVLRG</sequence>
<organism evidence="1 2">
    <name type="scientific">Candidatus Amesbacteria bacterium GW2011_GWA2_47_11</name>
    <dbReference type="NCBI Taxonomy" id="1618357"/>
    <lineage>
        <taxon>Bacteria</taxon>
        <taxon>Candidatus Amesiibacteriota</taxon>
    </lineage>
</organism>
<gene>
    <name evidence="1" type="ORF">UX78_C0001G0075</name>
</gene>
<protein>
    <recommendedName>
        <fullName evidence="3">PIG-L family deacetylase</fullName>
    </recommendedName>
</protein>
<dbReference type="Pfam" id="PF02585">
    <property type="entry name" value="PIG-L"/>
    <property type="match status" value="1"/>
</dbReference>
<dbReference type="SUPFAM" id="SSF102588">
    <property type="entry name" value="LmbE-like"/>
    <property type="match status" value="1"/>
</dbReference>
<dbReference type="AlphaFoldDB" id="A0A0G1RIW9"/>
<dbReference type="Gene3D" id="3.40.50.10320">
    <property type="entry name" value="LmbE-like"/>
    <property type="match status" value="1"/>
</dbReference>
<reference evidence="1 2" key="1">
    <citation type="journal article" date="2015" name="Nature">
        <title>rRNA introns, odd ribosomes, and small enigmatic genomes across a large radiation of phyla.</title>
        <authorList>
            <person name="Brown C.T."/>
            <person name="Hug L.A."/>
            <person name="Thomas B.C."/>
            <person name="Sharon I."/>
            <person name="Castelle C.J."/>
            <person name="Singh A."/>
            <person name="Wilkins M.J."/>
            <person name="Williams K.H."/>
            <person name="Banfield J.F."/>
        </authorList>
    </citation>
    <scope>NUCLEOTIDE SEQUENCE [LARGE SCALE GENOMIC DNA]</scope>
</reference>
<dbReference type="InterPro" id="IPR003737">
    <property type="entry name" value="GlcNAc_PI_deacetylase-related"/>
</dbReference>
<proteinExistence type="predicted"/>
<dbReference type="InterPro" id="IPR024078">
    <property type="entry name" value="LmbE-like_dom_sf"/>
</dbReference>
<comment type="caution">
    <text evidence="1">The sequence shown here is derived from an EMBL/GenBank/DDBJ whole genome shotgun (WGS) entry which is preliminary data.</text>
</comment>
<evidence type="ECO:0000313" key="1">
    <source>
        <dbReference type="EMBL" id="KKU57022.1"/>
    </source>
</evidence>